<evidence type="ECO:0000256" key="7">
    <source>
        <dbReference type="ARBA" id="ARBA00058765"/>
    </source>
</evidence>
<dbReference type="PANTHER" id="PTHR13952:SF5">
    <property type="entry name" value="U1 SMALL NUCLEAR RIBONUCLEOPROTEIN 70 KDA"/>
    <property type="match status" value="1"/>
</dbReference>
<comment type="function">
    <text evidence="7">Component of the spliceosomal U1 snRNP, which is essential for recognition of the pre-mRNA 5' splice-site and the subsequent assembly of the spliceosome. SNRNP70 binds to the loop I region of U1-snRNA.</text>
</comment>
<dbReference type="AlphaFoldDB" id="A0A8K0NTS1"/>
<feature type="region of interest" description="Disordered" evidence="8">
    <location>
        <begin position="81"/>
        <end position="319"/>
    </location>
</feature>
<comment type="subcellular location">
    <subcellularLocation>
        <location evidence="1">Nucleus speckle</location>
    </subcellularLocation>
    <subcellularLocation>
        <location evidence="2">Nucleus</location>
        <location evidence="2">Nucleoplasm</location>
    </subcellularLocation>
</comment>
<evidence type="ECO:0000256" key="8">
    <source>
        <dbReference type="SAM" id="MobiDB-lite"/>
    </source>
</evidence>
<keyword evidence="4" id="KW-0694">RNA-binding</keyword>
<dbReference type="Gene3D" id="3.30.70.330">
    <property type="match status" value="1"/>
</dbReference>
<protein>
    <recommendedName>
        <fullName evidence="3">U1 small nuclear ribonucleoprotein 70 kDa</fullName>
    </recommendedName>
</protein>
<dbReference type="GO" id="GO:0005685">
    <property type="term" value="C:U1 snRNP"/>
    <property type="evidence" value="ECO:0007669"/>
    <property type="project" value="TreeGrafter"/>
</dbReference>
<keyword evidence="5" id="KW-0539">Nucleus</keyword>
<evidence type="ECO:0000256" key="4">
    <source>
        <dbReference type="ARBA" id="ARBA00022884"/>
    </source>
</evidence>
<dbReference type="GO" id="GO:0016607">
    <property type="term" value="C:nuclear speck"/>
    <property type="evidence" value="ECO:0007669"/>
    <property type="project" value="UniProtKB-SubCell"/>
</dbReference>
<feature type="compositionally biased region" description="Gly residues" evidence="8">
    <location>
        <begin position="84"/>
        <end position="93"/>
    </location>
</feature>
<evidence type="ECO:0000256" key="2">
    <source>
        <dbReference type="ARBA" id="ARBA00004642"/>
    </source>
</evidence>
<keyword evidence="6" id="KW-0687">Ribonucleoprotein</keyword>
<organism evidence="9 10">
    <name type="scientific">Ladona fulva</name>
    <name type="common">Scarce chaser dragonfly</name>
    <name type="synonym">Libellula fulva</name>
    <dbReference type="NCBI Taxonomy" id="123851"/>
    <lineage>
        <taxon>Eukaryota</taxon>
        <taxon>Metazoa</taxon>
        <taxon>Ecdysozoa</taxon>
        <taxon>Arthropoda</taxon>
        <taxon>Hexapoda</taxon>
        <taxon>Insecta</taxon>
        <taxon>Pterygota</taxon>
        <taxon>Palaeoptera</taxon>
        <taxon>Odonata</taxon>
        <taxon>Epiprocta</taxon>
        <taxon>Anisoptera</taxon>
        <taxon>Libelluloidea</taxon>
        <taxon>Libellulidae</taxon>
        <taxon>Ladona</taxon>
    </lineage>
</organism>
<feature type="compositionally biased region" description="Basic and acidic residues" evidence="8">
    <location>
        <begin position="194"/>
        <end position="267"/>
    </location>
</feature>
<dbReference type="EMBL" id="KZ308192">
    <property type="protein sequence ID" value="KAG8224360.1"/>
    <property type="molecule type" value="Genomic_DNA"/>
</dbReference>
<name>A0A8K0NTS1_LADFU</name>
<dbReference type="PANTHER" id="PTHR13952">
    <property type="entry name" value="U1 SMALL NUCLEAR RIBONUCLEOPROTEIN 70 KD"/>
    <property type="match status" value="1"/>
</dbReference>
<dbReference type="GO" id="GO:0000398">
    <property type="term" value="P:mRNA splicing, via spliceosome"/>
    <property type="evidence" value="ECO:0007669"/>
    <property type="project" value="TreeGrafter"/>
</dbReference>
<sequence>MVIDEATFLLPFPYIHLHLNLRPYQHSYHFIPVILDPYLWSTSCHGQCPLAAYKHADGKKIDGRRVLVDVERGRTVKGWLPRRLGGGLGGTRRGGPDVNIKHSGREDNERERERYRAERERETREGRGPVERDRERRRSRSRDRDKKRRGSRSRSRDRKRSRRSRDRRDPSLVGDGLDDSIASGVDEPGMPHRSRGERDRGGDRDRDRDRDRKRDRSRRTDSRGDRDRGDRKKDRRDKDRDRDRDKDRRDRDYERPEEPEIRIKQEPPDDYPDYPGPNYGDEGNYGDAPIKYERDAGDNFGVEEGVRREDRGGMVEGGR</sequence>
<keyword evidence="10" id="KW-1185">Reference proteome</keyword>
<dbReference type="GO" id="GO:0030619">
    <property type="term" value="F:U1 snRNA binding"/>
    <property type="evidence" value="ECO:0007669"/>
    <property type="project" value="TreeGrafter"/>
</dbReference>
<feature type="compositionally biased region" description="Basic residues" evidence="8">
    <location>
        <begin position="137"/>
        <end position="165"/>
    </location>
</feature>
<evidence type="ECO:0000313" key="10">
    <source>
        <dbReference type="Proteomes" id="UP000792457"/>
    </source>
</evidence>
<feature type="non-terminal residue" evidence="9">
    <location>
        <position position="319"/>
    </location>
</feature>
<accession>A0A8K0NTS1</accession>
<proteinExistence type="predicted"/>
<gene>
    <name evidence="9" type="ORF">J437_LFUL004316</name>
</gene>
<evidence type="ECO:0000256" key="6">
    <source>
        <dbReference type="ARBA" id="ARBA00023274"/>
    </source>
</evidence>
<reference evidence="9" key="1">
    <citation type="submission" date="2013-04" db="EMBL/GenBank/DDBJ databases">
        <authorList>
            <person name="Qu J."/>
            <person name="Murali S.C."/>
            <person name="Bandaranaike D."/>
            <person name="Bellair M."/>
            <person name="Blankenburg K."/>
            <person name="Chao H."/>
            <person name="Dinh H."/>
            <person name="Doddapaneni H."/>
            <person name="Downs B."/>
            <person name="Dugan-Rocha S."/>
            <person name="Elkadiri S."/>
            <person name="Gnanaolivu R.D."/>
            <person name="Hernandez B."/>
            <person name="Javaid M."/>
            <person name="Jayaseelan J.C."/>
            <person name="Lee S."/>
            <person name="Li M."/>
            <person name="Ming W."/>
            <person name="Munidasa M."/>
            <person name="Muniz J."/>
            <person name="Nguyen L."/>
            <person name="Ongeri F."/>
            <person name="Osuji N."/>
            <person name="Pu L.-L."/>
            <person name="Puazo M."/>
            <person name="Qu C."/>
            <person name="Quiroz J."/>
            <person name="Raj R."/>
            <person name="Weissenberger G."/>
            <person name="Xin Y."/>
            <person name="Zou X."/>
            <person name="Han Y."/>
            <person name="Richards S."/>
            <person name="Worley K."/>
            <person name="Muzny D."/>
            <person name="Gibbs R."/>
        </authorList>
    </citation>
    <scope>NUCLEOTIDE SEQUENCE</scope>
    <source>
        <strain evidence="9">Sampled in the wild</strain>
    </source>
</reference>
<evidence type="ECO:0000256" key="1">
    <source>
        <dbReference type="ARBA" id="ARBA00004324"/>
    </source>
</evidence>
<feature type="compositionally biased region" description="Basic and acidic residues" evidence="8">
    <location>
        <begin position="304"/>
        <end position="319"/>
    </location>
</feature>
<dbReference type="GO" id="GO:0003729">
    <property type="term" value="F:mRNA binding"/>
    <property type="evidence" value="ECO:0007669"/>
    <property type="project" value="TreeGrafter"/>
</dbReference>
<evidence type="ECO:0000313" key="9">
    <source>
        <dbReference type="EMBL" id="KAG8224360.1"/>
    </source>
</evidence>
<evidence type="ECO:0000256" key="3">
    <source>
        <dbReference type="ARBA" id="ARBA00016996"/>
    </source>
</evidence>
<dbReference type="InterPro" id="IPR012677">
    <property type="entry name" value="Nucleotide-bd_a/b_plait_sf"/>
</dbReference>
<feature type="compositionally biased region" description="Basic and acidic residues" evidence="8">
    <location>
        <begin position="99"/>
        <end position="136"/>
    </location>
</feature>
<reference evidence="9" key="2">
    <citation type="submission" date="2017-10" db="EMBL/GenBank/DDBJ databases">
        <title>Ladona fulva Genome sequencing and assembly.</title>
        <authorList>
            <person name="Murali S."/>
            <person name="Richards S."/>
            <person name="Bandaranaike D."/>
            <person name="Bellair M."/>
            <person name="Blankenburg K."/>
            <person name="Chao H."/>
            <person name="Dinh H."/>
            <person name="Doddapaneni H."/>
            <person name="Dugan-Rocha S."/>
            <person name="Elkadiri S."/>
            <person name="Gnanaolivu R."/>
            <person name="Hernandez B."/>
            <person name="Skinner E."/>
            <person name="Javaid M."/>
            <person name="Lee S."/>
            <person name="Li M."/>
            <person name="Ming W."/>
            <person name="Munidasa M."/>
            <person name="Muniz J."/>
            <person name="Nguyen L."/>
            <person name="Hughes D."/>
            <person name="Osuji N."/>
            <person name="Pu L.-L."/>
            <person name="Puazo M."/>
            <person name="Qu C."/>
            <person name="Quiroz J."/>
            <person name="Raj R."/>
            <person name="Weissenberger G."/>
            <person name="Xin Y."/>
            <person name="Zou X."/>
            <person name="Han Y."/>
            <person name="Worley K."/>
            <person name="Muzny D."/>
            <person name="Gibbs R."/>
        </authorList>
    </citation>
    <scope>NUCLEOTIDE SEQUENCE</scope>
    <source>
        <strain evidence="9">Sampled in the wild</strain>
    </source>
</reference>
<dbReference type="GO" id="GO:0071011">
    <property type="term" value="C:precatalytic spliceosome"/>
    <property type="evidence" value="ECO:0007669"/>
    <property type="project" value="TreeGrafter"/>
</dbReference>
<evidence type="ECO:0000256" key="5">
    <source>
        <dbReference type="ARBA" id="ARBA00023242"/>
    </source>
</evidence>
<dbReference type="GO" id="GO:0071004">
    <property type="term" value="C:U2-type prespliceosome"/>
    <property type="evidence" value="ECO:0007669"/>
    <property type="project" value="TreeGrafter"/>
</dbReference>
<dbReference type="InterPro" id="IPR051183">
    <property type="entry name" value="U1_U11-U12_snRNP_70-35kDa"/>
</dbReference>
<dbReference type="Proteomes" id="UP000792457">
    <property type="component" value="Unassembled WGS sequence"/>
</dbReference>
<dbReference type="FunFam" id="3.30.70.330:FF:001585">
    <property type="entry name" value="U1 small nuclear ribonucleoprotein 70 kDa"/>
    <property type="match status" value="1"/>
</dbReference>
<comment type="caution">
    <text evidence="9">The sequence shown here is derived from an EMBL/GenBank/DDBJ whole genome shotgun (WGS) entry which is preliminary data.</text>
</comment>
<dbReference type="OrthoDB" id="4207594at2759"/>